<reference evidence="13" key="1">
    <citation type="submission" date="2016-11" db="UniProtKB">
        <authorList>
            <consortium name="WormBaseParasite"/>
        </authorList>
    </citation>
    <scope>IDENTIFICATION</scope>
</reference>
<dbReference type="InterPro" id="IPR036803">
    <property type="entry name" value="Porphobilinogen_deaminase_C_sf"/>
</dbReference>
<feature type="transmembrane region" description="Helical" evidence="9">
    <location>
        <begin position="76"/>
        <end position="102"/>
    </location>
</feature>
<evidence type="ECO:0000259" key="11">
    <source>
        <dbReference type="Pfam" id="PF03900"/>
    </source>
</evidence>
<evidence type="ECO:0000256" key="5">
    <source>
        <dbReference type="ARBA" id="ARBA00022679"/>
    </source>
</evidence>
<keyword evidence="9" id="KW-0812">Transmembrane</keyword>
<feature type="compositionally biased region" description="Low complexity" evidence="8">
    <location>
        <begin position="379"/>
        <end position="393"/>
    </location>
</feature>
<dbReference type="SUPFAM" id="SSF51197">
    <property type="entry name" value="Clavaminate synthase-like"/>
    <property type="match status" value="1"/>
</dbReference>
<protein>
    <recommendedName>
        <fullName evidence="4">hydroxymethylbilane synthase</fullName>
        <ecNumber evidence="4">2.5.1.61</ecNumber>
    </recommendedName>
    <alternativeName>
        <fullName evidence="7">Hydroxymethylbilane synthase</fullName>
    </alternativeName>
</protein>
<dbReference type="UniPathway" id="UPA00251">
    <property type="reaction ID" value="UER00319"/>
</dbReference>
<dbReference type="Pfam" id="PF03900">
    <property type="entry name" value="Porphobil_deamC"/>
    <property type="match status" value="1"/>
</dbReference>
<sequence>RKQLQEFPNVSAAPQPSPIPCSSVMDGKEAPTESARLLEALLARPLNDDQWQLLAELDPALARLHNWRSRVRTAGCYCFIGFLFVILVASMVALAFLVLLLVPMLRPELASQLEPVIGFIGSQLLRLPMDQACLVSPTTLLPEAITMQLLRPVVPDCNFCRNLTAVPRRSNLDPAEFQREFVDARVPVVVTDGSRGWQLNHMNFDFFRSLYSPASAEEEHCQFFPYKSEFANLGQVFAMPEAQARMEPGYVGWSNCSPRVAAILRSYYSRPYFLPRESETLGTDWVFMGSPNYGAHMHVDDVGHVSWQAQVRGRKRWDLMPPLECSYQCQPISVVVEPGQVIALDTTLWYHGTRILDGDMSIAIGADQSAMQPASVRTDSGGDSASASSAAGDADSAASVSASALPVVSVGSRRSELALRQTHEVLRQLGPDCGRQFRIVHMDTIGDQILDRALSHIGDKGLFTQELDAALLSGQVQLVVHSLKDLPTQCPDGLAVPCILRRELPRDALVLHPRHVEAGVKDLAGLPPGSVIGTSSLRRSAQLSRAHPGLRFQSVRGNLGTRWRKLNAQECGLDGLILAEAGLVRMGWTDRIACSLQHCLPAVGQGALAVQCRDDDQDTVRLLRPLLHRDSFLEAVAERSLLRALDGGCSVPLGVRSVWSEAAGDAPRRLKLEARVLSVDGTEVFEFDSDEALTEDADEEEAGPPAAKRRRQSAGEAAEAEAAESPERFIGLHYPEPDGRDGRHLAACVRLGRRVADGLLALGAGPVLAAAKAAAKSAAGKLAPP</sequence>
<dbReference type="EC" id="2.5.1.61" evidence="4"/>
<dbReference type="GO" id="GO:0006782">
    <property type="term" value="P:protoporphyrinogen IX biosynthetic process"/>
    <property type="evidence" value="ECO:0007669"/>
    <property type="project" value="UniProtKB-UniPathway"/>
</dbReference>
<keyword evidence="12" id="KW-1185">Reference proteome</keyword>
<dbReference type="AlphaFoldDB" id="A0A1I8GZI9"/>
<dbReference type="InterPro" id="IPR000860">
    <property type="entry name" value="HemC"/>
</dbReference>
<keyword evidence="9" id="KW-0472">Membrane</keyword>
<feature type="compositionally biased region" description="Acidic residues" evidence="8">
    <location>
        <begin position="689"/>
        <end position="702"/>
    </location>
</feature>
<feature type="domain" description="Porphobilinogen deaminase C-terminal" evidence="11">
    <location>
        <begin position="633"/>
        <end position="695"/>
    </location>
</feature>
<proteinExistence type="inferred from homology"/>
<evidence type="ECO:0000256" key="9">
    <source>
        <dbReference type="SAM" id="Phobius"/>
    </source>
</evidence>
<feature type="compositionally biased region" description="Polar residues" evidence="8">
    <location>
        <begin position="1"/>
        <end position="14"/>
    </location>
</feature>
<keyword evidence="5" id="KW-0808">Transferase</keyword>
<dbReference type="FunFam" id="3.40.190.10:FF:000005">
    <property type="entry name" value="Porphobilinogen deaminase"/>
    <property type="match status" value="1"/>
</dbReference>
<evidence type="ECO:0000256" key="1">
    <source>
        <dbReference type="ARBA" id="ARBA00001916"/>
    </source>
</evidence>
<dbReference type="PROSITE" id="PS00533">
    <property type="entry name" value="PORPHOBILINOGEN_DEAM"/>
    <property type="match status" value="1"/>
</dbReference>
<evidence type="ECO:0000259" key="10">
    <source>
        <dbReference type="Pfam" id="PF01379"/>
    </source>
</evidence>
<dbReference type="PANTHER" id="PTHR11557">
    <property type="entry name" value="PORPHOBILINOGEN DEAMINASE"/>
    <property type="match status" value="1"/>
</dbReference>
<evidence type="ECO:0000256" key="2">
    <source>
        <dbReference type="ARBA" id="ARBA00004735"/>
    </source>
</evidence>
<dbReference type="Pfam" id="PF01379">
    <property type="entry name" value="Porphobil_deam"/>
    <property type="match status" value="1"/>
</dbReference>
<accession>A0A1I8GZI9</accession>
<evidence type="ECO:0000256" key="7">
    <source>
        <dbReference type="ARBA" id="ARBA00033064"/>
    </source>
</evidence>
<evidence type="ECO:0000256" key="4">
    <source>
        <dbReference type="ARBA" id="ARBA00012655"/>
    </source>
</evidence>
<comment type="cofactor">
    <cofactor evidence="1">
        <name>dipyrromethane</name>
        <dbReference type="ChEBI" id="CHEBI:60342"/>
    </cofactor>
</comment>
<dbReference type="InterPro" id="IPR022419">
    <property type="entry name" value="Porphobilin_deaminase_cofac_BS"/>
</dbReference>
<keyword evidence="6" id="KW-0627">Porphyrin biosynthesis</keyword>
<dbReference type="Gene3D" id="3.30.160.40">
    <property type="entry name" value="Porphobilinogen deaminase, C-terminal domain"/>
    <property type="match status" value="1"/>
</dbReference>
<dbReference type="PANTHER" id="PTHR11557:SF0">
    <property type="entry name" value="PORPHOBILINOGEN DEAMINASE"/>
    <property type="match status" value="1"/>
</dbReference>
<evidence type="ECO:0000256" key="3">
    <source>
        <dbReference type="ARBA" id="ARBA00005638"/>
    </source>
</evidence>
<feature type="region of interest" description="Disordered" evidence="8">
    <location>
        <begin position="689"/>
        <end position="736"/>
    </location>
</feature>
<comment type="pathway">
    <text evidence="2">Porphyrin-containing compound metabolism; protoporphyrin-IX biosynthesis; coproporphyrinogen-III from 5-aminolevulinate: step 2/4.</text>
</comment>
<feature type="region of interest" description="Disordered" evidence="8">
    <location>
        <begin position="1"/>
        <end position="27"/>
    </location>
</feature>
<dbReference type="GO" id="GO:0004418">
    <property type="term" value="F:hydroxymethylbilane synthase activity"/>
    <property type="evidence" value="ECO:0007669"/>
    <property type="project" value="UniProtKB-EC"/>
</dbReference>
<evidence type="ECO:0000256" key="6">
    <source>
        <dbReference type="ARBA" id="ARBA00023244"/>
    </source>
</evidence>
<dbReference type="PRINTS" id="PR00151">
    <property type="entry name" value="PORPHBDMNASE"/>
</dbReference>
<dbReference type="Gene3D" id="2.60.120.650">
    <property type="entry name" value="Cupin"/>
    <property type="match status" value="1"/>
</dbReference>
<dbReference type="SUPFAM" id="SSF54782">
    <property type="entry name" value="Porphobilinogen deaminase (hydroxymethylbilane synthase), C-terminal domain"/>
    <property type="match status" value="1"/>
</dbReference>
<dbReference type="InterPro" id="IPR022418">
    <property type="entry name" value="Porphobilinogen_deaminase_C"/>
</dbReference>
<comment type="similarity">
    <text evidence="3">Belongs to the HMBS family.</text>
</comment>
<dbReference type="SUPFAM" id="SSF53850">
    <property type="entry name" value="Periplasmic binding protein-like II"/>
    <property type="match status" value="1"/>
</dbReference>
<dbReference type="InterPro" id="IPR022417">
    <property type="entry name" value="Porphobilin_deaminase_N"/>
</dbReference>
<organism evidence="12 13">
    <name type="scientific">Macrostomum lignano</name>
    <dbReference type="NCBI Taxonomy" id="282301"/>
    <lineage>
        <taxon>Eukaryota</taxon>
        <taxon>Metazoa</taxon>
        <taxon>Spiralia</taxon>
        <taxon>Lophotrochozoa</taxon>
        <taxon>Platyhelminthes</taxon>
        <taxon>Rhabditophora</taxon>
        <taxon>Macrostomorpha</taxon>
        <taxon>Macrostomida</taxon>
        <taxon>Macrostomidae</taxon>
        <taxon>Macrostomum</taxon>
    </lineage>
</organism>
<evidence type="ECO:0000313" key="12">
    <source>
        <dbReference type="Proteomes" id="UP000095280"/>
    </source>
</evidence>
<feature type="region of interest" description="Disordered" evidence="8">
    <location>
        <begin position="373"/>
        <end position="393"/>
    </location>
</feature>
<evidence type="ECO:0000256" key="8">
    <source>
        <dbReference type="SAM" id="MobiDB-lite"/>
    </source>
</evidence>
<dbReference type="NCBIfam" id="TIGR00212">
    <property type="entry name" value="hemC"/>
    <property type="match status" value="1"/>
</dbReference>
<feature type="domain" description="Porphobilinogen deaminase N-terminal" evidence="10">
    <location>
        <begin position="409"/>
        <end position="619"/>
    </location>
</feature>
<keyword evidence="9" id="KW-1133">Transmembrane helix</keyword>
<dbReference type="GO" id="GO:0005737">
    <property type="term" value="C:cytoplasm"/>
    <property type="evidence" value="ECO:0007669"/>
    <property type="project" value="TreeGrafter"/>
</dbReference>
<name>A0A1I8GZI9_9PLAT</name>
<dbReference type="WBParaSite" id="maker-uti_cns_0003785-snap-gene-0.29-mRNA-1">
    <property type="protein sequence ID" value="maker-uti_cns_0003785-snap-gene-0.29-mRNA-1"/>
    <property type="gene ID" value="maker-uti_cns_0003785-snap-gene-0.29"/>
</dbReference>
<dbReference type="Gene3D" id="3.40.190.10">
    <property type="entry name" value="Periplasmic binding protein-like II"/>
    <property type="match status" value="2"/>
</dbReference>
<evidence type="ECO:0000313" key="13">
    <source>
        <dbReference type="WBParaSite" id="maker-uti_cns_0003785-snap-gene-0.29-mRNA-1"/>
    </source>
</evidence>
<dbReference type="Proteomes" id="UP000095280">
    <property type="component" value="Unplaced"/>
</dbReference>